<dbReference type="GO" id="GO:0016887">
    <property type="term" value="F:ATP hydrolysis activity"/>
    <property type="evidence" value="ECO:0007669"/>
    <property type="project" value="InterPro"/>
</dbReference>
<evidence type="ECO:0000256" key="3">
    <source>
        <dbReference type="ARBA" id="ARBA00022741"/>
    </source>
</evidence>
<keyword evidence="2" id="KW-0813">Transport</keyword>
<dbReference type="InterPro" id="IPR015856">
    <property type="entry name" value="ABC_transpr_CbiO/EcfA_su"/>
</dbReference>
<dbReference type="CDD" id="cd03225">
    <property type="entry name" value="ABC_cobalt_CbiO_domain1"/>
    <property type="match status" value="1"/>
</dbReference>
<dbReference type="GO" id="GO:0005524">
    <property type="term" value="F:ATP binding"/>
    <property type="evidence" value="ECO:0007669"/>
    <property type="project" value="UniProtKB-KW"/>
</dbReference>
<dbReference type="GO" id="GO:0043190">
    <property type="term" value="C:ATP-binding cassette (ABC) transporter complex"/>
    <property type="evidence" value="ECO:0007669"/>
    <property type="project" value="TreeGrafter"/>
</dbReference>
<dbReference type="InterPro" id="IPR050095">
    <property type="entry name" value="ECF_ABC_transporter_ATP-bd"/>
</dbReference>
<evidence type="ECO:0000313" key="7">
    <source>
        <dbReference type="Proteomes" id="UP000234881"/>
    </source>
</evidence>
<dbReference type="InterPro" id="IPR003593">
    <property type="entry name" value="AAA+_ATPase"/>
</dbReference>
<dbReference type="PANTHER" id="PTHR43553">
    <property type="entry name" value="HEAVY METAL TRANSPORTER"/>
    <property type="match status" value="1"/>
</dbReference>
<keyword evidence="3" id="KW-0547">Nucleotide-binding</keyword>
<evidence type="ECO:0000256" key="4">
    <source>
        <dbReference type="ARBA" id="ARBA00022840"/>
    </source>
</evidence>
<feature type="domain" description="ABC transporter" evidence="5">
    <location>
        <begin position="42"/>
        <end position="268"/>
    </location>
</feature>
<dbReference type="Gene3D" id="3.40.50.300">
    <property type="entry name" value="P-loop containing nucleotide triphosphate hydrolases"/>
    <property type="match status" value="1"/>
</dbReference>
<sequence>MRDLGYGLSNFCRVRYPPVRSGRKTIADHIPDASEALNDAGIVVSNLSHKLDGTPFFDNLSLKLTERRIGLIGRNGSGKSTLSRLMSGLVAPTDGNIRIHGVDVYKDRAAAIRTIGLIFQNPDHQIIFPTVEEEIAFGLESLCGDKKQAREKAKAFLKAFGRSEWAERGTFTLSQGQRHLVCLMAVLAMEPKVIFLDEPFAGLDWPTSRRLFDWLDKLDQQVLLVTHDIDHLASFDRIIWLEKGSLMGDGTPTEVLPAYREAMEAFVHVDDPILGGNLVLDTARGDI</sequence>
<comment type="similarity">
    <text evidence="1">Belongs to the ABC transporter superfamily.</text>
</comment>
<dbReference type="SMART" id="SM00382">
    <property type="entry name" value="AAA"/>
    <property type="match status" value="1"/>
</dbReference>
<dbReference type="InterPro" id="IPR003439">
    <property type="entry name" value="ABC_transporter-like_ATP-bd"/>
</dbReference>
<protein>
    <submittedName>
        <fullName evidence="6">Cobalt ABC transporter</fullName>
    </submittedName>
</protein>
<dbReference type="InterPro" id="IPR027417">
    <property type="entry name" value="P-loop_NTPase"/>
</dbReference>
<proteinExistence type="inferred from homology"/>
<dbReference type="SUPFAM" id="SSF52540">
    <property type="entry name" value="P-loop containing nucleoside triphosphate hydrolases"/>
    <property type="match status" value="1"/>
</dbReference>
<dbReference type="PROSITE" id="PS50893">
    <property type="entry name" value="ABC_TRANSPORTER_2"/>
    <property type="match status" value="1"/>
</dbReference>
<dbReference type="OrthoDB" id="9782163at2"/>
<evidence type="ECO:0000256" key="1">
    <source>
        <dbReference type="ARBA" id="ARBA00005417"/>
    </source>
</evidence>
<dbReference type="PANTHER" id="PTHR43553:SF24">
    <property type="entry name" value="ENERGY-COUPLING FACTOR TRANSPORTER ATP-BINDING PROTEIN ECFA1"/>
    <property type="match status" value="1"/>
</dbReference>
<gene>
    <name evidence="6" type="ORF">C0081_04455</name>
</gene>
<dbReference type="EMBL" id="PKUQ01000008">
    <property type="protein sequence ID" value="PLW78447.1"/>
    <property type="molecule type" value="Genomic_DNA"/>
</dbReference>
<dbReference type="GO" id="GO:0042626">
    <property type="term" value="F:ATPase-coupled transmembrane transporter activity"/>
    <property type="evidence" value="ECO:0007669"/>
    <property type="project" value="TreeGrafter"/>
</dbReference>
<keyword evidence="4" id="KW-0067">ATP-binding</keyword>
<dbReference type="Pfam" id="PF00005">
    <property type="entry name" value="ABC_tran"/>
    <property type="match status" value="1"/>
</dbReference>
<reference evidence="6 7" key="1">
    <citation type="submission" date="2018-01" db="EMBL/GenBank/DDBJ databases">
        <title>The draft genome sequence of Cohaesibacter sp. H1304.</title>
        <authorList>
            <person name="Wang N.-N."/>
            <person name="Du Z.-J."/>
        </authorList>
    </citation>
    <scope>NUCLEOTIDE SEQUENCE [LARGE SCALE GENOMIC DNA]</scope>
    <source>
        <strain evidence="6 7">H1304</strain>
    </source>
</reference>
<evidence type="ECO:0000256" key="2">
    <source>
        <dbReference type="ARBA" id="ARBA00022448"/>
    </source>
</evidence>
<dbReference type="Proteomes" id="UP000234881">
    <property type="component" value="Unassembled WGS sequence"/>
</dbReference>
<keyword evidence="7" id="KW-1185">Reference proteome</keyword>
<dbReference type="AlphaFoldDB" id="A0A2N5XVF6"/>
<organism evidence="6 7">
    <name type="scientific">Cohaesibacter celericrescens</name>
    <dbReference type="NCBI Taxonomy" id="2067669"/>
    <lineage>
        <taxon>Bacteria</taxon>
        <taxon>Pseudomonadati</taxon>
        <taxon>Pseudomonadota</taxon>
        <taxon>Alphaproteobacteria</taxon>
        <taxon>Hyphomicrobiales</taxon>
        <taxon>Cohaesibacteraceae</taxon>
    </lineage>
</organism>
<evidence type="ECO:0000313" key="6">
    <source>
        <dbReference type="EMBL" id="PLW78447.1"/>
    </source>
</evidence>
<comment type="caution">
    <text evidence="6">The sequence shown here is derived from an EMBL/GenBank/DDBJ whole genome shotgun (WGS) entry which is preliminary data.</text>
</comment>
<accession>A0A2N5XVF6</accession>
<name>A0A2N5XVF6_9HYPH</name>
<evidence type="ECO:0000259" key="5">
    <source>
        <dbReference type="PROSITE" id="PS50893"/>
    </source>
</evidence>
<dbReference type="RefSeq" id="WP_101532698.1">
    <property type="nucleotide sequence ID" value="NZ_PKUQ01000008.1"/>
</dbReference>